<keyword evidence="2" id="KW-1185">Reference proteome</keyword>
<organism evidence="1 2">
    <name type="scientific">Pectobacterium parmentieri</name>
    <dbReference type="NCBI Taxonomy" id="1905730"/>
    <lineage>
        <taxon>Bacteria</taxon>
        <taxon>Pseudomonadati</taxon>
        <taxon>Pseudomonadota</taxon>
        <taxon>Gammaproteobacteria</taxon>
        <taxon>Enterobacterales</taxon>
        <taxon>Pectobacteriaceae</taxon>
        <taxon>Pectobacterium</taxon>
    </lineage>
</organism>
<dbReference type="RefSeq" id="WP_198339434.1">
    <property type="nucleotide sequence ID" value="NZ_JBBBPJ010000035.1"/>
</dbReference>
<evidence type="ECO:0000313" key="2">
    <source>
        <dbReference type="Proteomes" id="UP001194579"/>
    </source>
</evidence>
<proteinExistence type="predicted"/>
<dbReference type="EMBL" id="WABS01000015">
    <property type="protein sequence ID" value="MBI0554719.1"/>
    <property type="molecule type" value="Genomic_DNA"/>
</dbReference>
<name>A0ABS0RYK0_PECPM</name>
<reference evidence="2" key="1">
    <citation type="submission" date="2023-07" db="EMBL/GenBank/DDBJ databases">
        <title>Identification of Pectobacterium versatile causing blackleg of potato from New York State with a whole genome sequencing approach.</title>
        <authorList>
            <person name="Ma X."/>
            <person name="Swingle B."/>
        </authorList>
    </citation>
    <scope>NUCLEOTIDE SEQUENCE [LARGE SCALE GENOMIC DNA]</scope>
    <source>
        <strain evidence="2">NY1588A</strain>
    </source>
</reference>
<dbReference type="Proteomes" id="UP001194579">
    <property type="component" value="Unassembled WGS sequence"/>
</dbReference>
<protein>
    <submittedName>
        <fullName evidence="1">Uncharacterized protein</fullName>
    </submittedName>
</protein>
<accession>A0ABS0RYK0</accession>
<comment type="caution">
    <text evidence="1">The sequence shown here is derived from an EMBL/GenBank/DDBJ whole genome shotgun (WGS) entry which is preliminary data.</text>
</comment>
<gene>
    <name evidence="1" type="ORF">F6Q06_09500</name>
</gene>
<sequence>MMKILHRAICFCSDSQYRGFDEQYVFFETVNDEHAGERLQAMLSEVWAVHESAVGICNISSEKQLVLDSHDDSPGRGDKALFENGRDNGCVRYISHNDWPLMLVSPRTHERLLKVFLSLNERNVEANHG</sequence>
<evidence type="ECO:0000313" key="1">
    <source>
        <dbReference type="EMBL" id="MBI0554719.1"/>
    </source>
</evidence>